<evidence type="ECO:0000256" key="3">
    <source>
        <dbReference type="ARBA" id="ARBA00022603"/>
    </source>
</evidence>
<protein>
    <recommendedName>
        <fullName evidence="2">site-specific DNA-methyltransferase (adenine-specific)</fullName>
        <ecNumber evidence="2">2.1.1.72</ecNumber>
    </recommendedName>
</protein>
<keyword evidence="6" id="KW-0680">Restriction system</keyword>
<keyword evidence="10" id="KW-1185">Reference proteome</keyword>
<evidence type="ECO:0000259" key="8">
    <source>
        <dbReference type="Pfam" id="PF02384"/>
    </source>
</evidence>
<keyword evidence="3" id="KW-0489">Methyltransferase</keyword>
<dbReference type="GO" id="GO:0032259">
    <property type="term" value="P:methylation"/>
    <property type="evidence" value="ECO:0007669"/>
    <property type="project" value="UniProtKB-KW"/>
</dbReference>
<evidence type="ECO:0000256" key="1">
    <source>
        <dbReference type="ARBA" id="ARBA00006594"/>
    </source>
</evidence>
<dbReference type="Proteomes" id="UP000306196">
    <property type="component" value="Unassembled WGS sequence"/>
</dbReference>
<evidence type="ECO:0000256" key="2">
    <source>
        <dbReference type="ARBA" id="ARBA00011900"/>
    </source>
</evidence>
<reference evidence="9 10" key="1">
    <citation type="submission" date="2019-05" db="EMBL/GenBank/DDBJ databases">
        <title>Verrucobacter flavum gen. nov., sp. nov. a new member of the family Verrucomicrobiaceae.</title>
        <authorList>
            <person name="Szuroczki S."/>
            <person name="Abbaszade G."/>
            <person name="Szabo A."/>
            <person name="Felfoldi T."/>
            <person name="Schumann P."/>
            <person name="Boka K."/>
            <person name="Keki Z."/>
            <person name="Toumi M."/>
            <person name="Toth E."/>
        </authorList>
    </citation>
    <scope>NUCLEOTIDE SEQUENCE [LARGE SCALE GENOMIC DNA]</scope>
    <source>
        <strain evidence="9 10">MG-N-17</strain>
    </source>
</reference>
<name>A0A5R8KKS0_9BACT</name>
<evidence type="ECO:0000313" key="9">
    <source>
        <dbReference type="EMBL" id="TLD72857.1"/>
    </source>
</evidence>
<comment type="similarity">
    <text evidence="1">Belongs to the N(4)/N(6)-methyltransferase family.</text>
</comment>
<dbReference type="RefSeq" id="WP_138084480.1">
    <property type="nucleotide sequence ID" value="NZ_VAUV01000001.1"/>
</dbReference>
<dbReference type="AlphaFoldDB" id="A0A5R8KKS0"/>
<dbReference type="EC" id="2.1.1.72" evidence="2"/>
<dbReference type="GO" id="GO:0009307">
    <property type="term" value="P:DNA restriction-modification system"/>
    <property type="evidence" value="ECO:0007669"/>
    <property type="project" value="UniProtKB-KW"/>
</dbReference>
<evidence type="ECO:0000256" key="4">
    <source>
        <dbReference type="ARBA" id="ARBA00022679"/>
    </source>
</evidence>
<keyword evidence="4" id="KW-0808">Transferase</keyword>
<dbReference type="Pfam" id="PF02384">
    <property type="entry name" value="N6_Mtase"/>
    <property type="match status" value="1"/>
</dbReference>
<dbReference type="OrthoDB" id="9814572at2"/>
<evidence type="ECO:0000256" key="6">
    <source>
        <dbReference type="ARBA" id="ARBA00022747"/>
    </source>
</evidence>
<accession>A0A5R8KKS0</accession>
<comment type="catalytic activity">
    <reaction evidence="7">
        <text>a 2'-deoxyadenosine in DNA + S-adenosyl-L-methionine = an N(6)-methyl-2'-deoxyadenosine in DNA + S-adenosyl-L-homocysteine + H(+)</text>
        <dbReference type="Rhea" id="RHEA:15197"/>
        <dbReference type="Rhea" id="RHEA-COMP:12418"/>
        <dbReference type="Rhea" id="RHEA-COMP:12419"/>
        <dbReference type="ChEBI" id="CHEBI:15378"/>
        <dbReference type="ChEBI" id="CHEBI:57856"/>
        <dbReference type="ChEBI" id="CHEBI:59789"/>
        <dbReference type="ChEBI" id="CHEBI:90615"/>
        <dbReference type="ChEBI" id="CHEBI:90616"/>
        <dbReference type="EC" id="2.1.1.72"/>
    </reaction>
</comment>
<organism evidence="9 10">
    <name type="scientific">Phragmitibacter flavus</name>
    <dbReference type="NCBI Taxonomy" id="2576071"/>
    <lineage>
        <taxon>Bacteria</taxon>
        <taxon>Pseudomonadati</taxon>
        <taxon>Verrucomicrobiota</taxon>
        <taxon>Verrucomicrobiia</taxon>
        <taxon>Verrucomicrobiales</taxon>
        <taxon>Verrucomicrobiaceae</taxon>
        <taxon>Phragmitibacter</taxon>
    </lineage>
</organism>
<dbReference type="InterPro" id="IPR003356">
    <property type="entry name" value="DNA_methylase_A-5"/>
</dbReference>
<dbReference type="GO" id="GO:0008170">
    <property type="term" value="F:N-methyltransferase activity"/>
    <property type="evidence" value="ECO:0007669"/>
    <property type="project" value="InterPro"/>
</dbReference>
<dbReference type="Gene3D" id="1.20.1260.30">
    <property type="match status" value="1"/>
</dbReference>
<sequence length="143" mass="16352">MSIRTLAQFESHFWEAPNIPRGSVDIKSDVFPLLFFKQYSDVHDDEHASRLEKFDGNQEAARFSEMTRCGRFLLTDEHLQRLVRAYKHFNDKPGYTRVVPLNEFRMEKEKLSIPLYVGGETQAQTEAATETATKTLPDALAGG</sequence>
<keyword evidence="5" id="KW-0949">S-adenosyl-L-methionine</keyword>
<evidence type="ECO:0000313" key="10">
    <source>
        <dbReference type="Proteomes" id="UP000306196"/>
    </source>
</evidence>
<gene>
    <name evidence="9" type="ORF">FEM03_01945</name>
</gene>
<comment type="caution">
    <text evidence="9">The sequence shown here is derived from an EMBL/GenBank/DDBJ whole genome shotgun (WGS) entry which is preliminary data.</text>
</comment>
<dbReference type="GO" id="GO:0003677">
    <property type="term" value="F:DNA binding"/>
    <property type="evidence" value="ECO:0007669"/>
    <property type="project" value="InterPro"/>
</dbReference>
<dbReference type="GO" id="GO:0009007">
    <property type="term" value="F:site-specific DNA-methyltransferase (adenine-specific) activity"/>
    <property type="evidence" value="ECO:0007669"/>
    <property type="project" value="UniProtKB-EC"/>
</dbReference>
<proteinExistence type="inferred from homology"/>
<dbReference type="EMBL" id="VAUV01000001">
    <property type="protein sequence ID" value="TLD72857.1"/>
    <property type="molecule type" value="Genomic_DNA"/>
</dbReference>
<feature type="domain" description="DNA methylase adenine-specific" evidence="8">
    <location>
        <begin position="73"/>
        <end position="122"/>
    </location>
</feature>
<evidence type="ECO:0000256" key="7">
    <source>
        <dbReference type="ARBA" id="ARBA00047942"/>
    </source>
</evidence>
<dbReference type="InterPro" id="IPR038333">
    <property type="entry name" value="T1MK-like_N_sf"/>
</dbReference>
<evidence type="ECO:0000256" key="5">
    <source>
        <dbReference type="ARBA" id="ARBA00022691"/>
    </source>
</evidence>